<name>A0A9X3CKA2_9VIBR</name>
<keyword evidence="16" id="KW-1185">Reference proteome</keyword>
<comment type="similarity">
    <text evidence="12">Belongs to the cytochrome b561 family.</text>
</comment>
<feature type="transmembrane region" description="Helical" evidence="13">
    <location>
        <begin position="93"/>
        <end position="110"/>
    </location>
</feature>
<keyword evidence="8" id="KW-0249">Electron transport</keyword>
<evidence type="ECO:0000256" key="13">
    <source>
        <dbReference type="SAM" id="Phobius"/>
    </source>
</evidence>
<keyword evidence="3" id="KW-0813">Transport</keyword>
<evidence type="ECO:0000259" key="14">
    <source>
        <dbReference type="Pfam" id="PF01292"/>
    </source>
</evidence>
<keyword evidence="10" id="KW-0408">Iron</keyword>
<evidence type="ECO:0000256" key="6">
    <source>
        <dbReference type="ARBA" id="ARBA00022692"/>
    </source>
</evidence>
<evidence type="ECO:0000256" key="10">
    <source>
        <dbReference type="ARBA" id="ARBA00023004"/>
    </source>
</evidence>
<comment type="subcellular location">
    <subcellularLocation>
        <location evidence="2">Cell membrane</location>
        <topology evidence="2">Multi-pass membrane protein</topology>
    </subcellularLocation>
</comment>
<dbReference type="RefSeq" id="WP_265689464.1">
    <property type="nucleotide sequence ID" value="NZ_JAKRRX010000227.1"/>
</dbReference>
<evidence type="ECO:0000256" key="3">
    <source>
        <dbReference type="ARBA" id="ARBA00022448"/>
    </source>
</evidence>
<dbReference type="Gene3D" id="1.20.950.20">
    <property type="entry name" value="Transmembrane di-heme cytochromes, Chain C"/>
    <property type="match status" value="1"/>
</dbReference>
<evidence type="ECO:0000256" key="1">
    <source>
        <dbReference type="ARBA" id="ARBA00001970"/>
    </source>
</evidence>
<evidence type="ECO:0000256" key="4">
    <source>
        <dbReference type="ARBA" id="ARBA00022475"/>
    </source>
</evidence>
<keyword evidence="4" id="KW-1003">Cell membrane</keyword>
<feature type="domain" description="Cytochrome b561 bacterial/Ni-hydrogenase" evidence="14">
    <location>
        <begin position="3"/>
        <end position="126"/>
    </location>
</feature>
<dbReference type="InterPro" id="IPR052168">
    <property type="entry name" value="Cytochrome_b561_oxidase"/>
</dbReference>
<evidence type="ECO:0000256" key="8">
    <source>
        <dbReference type="ARBA" id="ARBA00022982"/>
    </source>
</evidence>
<dbReference type="SUPFAM" id="SSF81342">
    <property type="entry name" value="Transmembrane di-heme cytochromes"/>
    <property type="match status" value="1"/>
</dbReference>
<evidence type="ECO:0000256" key="7">
    <source>
        <dbReference type="ARBA" id="ARBA00022723"/>
    </source>
</evidence>
<dbReference type="PANTHER" id="PTHR30529">
    <property type="entry name" value="CYTOCHROME B561"/>
    <property type="match status" value="1"/>
</dbReference>
<dbReference type="GO" id="GO:0005886">
    <property type="term" value="C:plasma membrane"/>
    <property type="evidence" value="ECO:0007669"/>
    <property type="project" value="UniProtKB-SubCell"/>
</dbReference>
<organism evidence="15 16">
    <name type="scientific">Vibrio paucivorans</name>
    <dbReference type="NCBI Taxonomy" id="2829489"/>
    <lineage>
        <taxon>Bacteria</taxon>
        <taxon>Pseudomonadati</taxon>
        <taxon>Pseudomonadota</taxon>
        <taxon>Gammaproteobacteria</taxon>
        <taxon>Vibrionales</taxon>
        <taxon>Vibrionaceae</taxon>
        <taxon>Vibrio</taxon>
    </lineage>
</organism>
<dbReference type="PANTHER" id="PTHR30529:SF7">
    <property type="entry name" value="CYTOCHROME B561 BACTERIAL_NI-HYDROGENASE DOMAIN-CONTAINING PROTEIN"/>
    <property type="match status" value="1"/>
</dbReference>
<dbReference type="GO" id="GO:0022904">
    <property type="term" value="P:respiratory electron transport chain"/>
    <property type="evidence" value="ECO:0007669"/>
    <property type="project" value="InterPro"/>
</dbReference>
<accession>A0A9X3CKA2</accession>
<proteinExistence type="inferred from homology"/>
<feature type="transmembrane region" description="Helical" evidence="13">
    <location>
        <begin position="33"/>
        <end position="62"/>
    </location>
</feature>
<evidence type="ECO:0000256" key="5">
    <source>
        <dbReference type="ARBA" id="ARBA00022617"/>
    </source>
</evidence>
<comment type="cofactor">
    <cofactor evidence="1">
        <name>heme b</name>
        <dbReference type="ChEBI" id="CHEBI:60344"/>
    </cofactor>
</comment>
<keyword evidence="11 13" id="KW-0472">Membrane</keyword>
<dbReference type="GO" id="GO:0046872">
    <property type="term" value="F:metal ion binding"/>
    <property type="evidence" value="ECO:0007669"/>
    <property type="project" value="UniProtKB-KW"/>
</dbReference>
<comment type="caution">
    <text evidence="15">The sequence shown here is derived from an EMBL/GenBank/DDBJ whole genome shotgun (WGS) entry which is preliminary data.</text>
</comment>
<evidence type="ECO:0000256" key="9">
    <source>
        <dbReference type="ARBA" id="ARBA00022989"/>
    </source>
</evidence>
<evidence type="ECO:0000313" key="15">
    <source>
        <dbReference type="EMBL" id="MCW8336380.1"/>
    </source>
</evidence>
<evidence type="ECO:0000256" key="12">
    <source>
        <dbReference type="ARBA" id="ARBA00037975"/>
    </source>
</evidence>
<dbReference type="GO" id="GO:0009055">
    <property type="term" value="F:electron transfer activity"/>
    <property type="evidence" value="ECO:0007669"/>
    <property type="project" value="InterPro"/>
</dbReference>
<gene>
    <name evidence="15" type="ORF">MD483_21450</name>
</gene>
<evidence type="ECO:0000313" key="16">
    <source>
        <dbReference type="Proteomes" id="UP001155586"/>
    </source>
</evidence>
<dbReference type="InterPro" id="IPR011577">
    <property type="entry name" value="Cyt_b561_bac/Ni-Hgenase"/>
</dbReference>
<dbReference type="EMBL" id="JAKRRX010000227">
    <property type="protein sequence ID" value="MCW8336380.1"/>
    <property type="molecule type" value="Genomic_DNA"/>
</dbReference>
<dbReference type="Proteomes" id="UP001155586">
    <property type="component" value="Unassembled WGS sequence"/>
</dbReference>
<reference evidence="15" key="1">
    <citation type="submission" date="2022-02" db="EMBL/GenBank/DDBJ databases">
        <title>Vibrio sp. nov., a new bacterium isolated from Bohai sea, China.</title>
        <authorList>
            <person name="Yuan Y."/>
        </authorList>
    </citation>
    <scope>NUCLEOTIDE SEQUENCE</scope>
    <source>
        <strain evidence="15">DBSS07</strain>
    </source>
</reference>
<sequence length="136" mass="15137">MTFRLLWRLREGWASFAQVEKPYERLLAKITHWALLLVSIAFPLSGIVMSILGGNGLAVFGLELVPMNINPLTQEKVAINGVLAKSANTIHTTLPWIFIGWLGLHIAGAIKHHVNDKTSTLNSMLGRKLSEQRVQE</sequence>
<dbReference type="GO" id="GO:0020037">
    <property type="term" value="F:heme binding"/>
    <property type="evidence" value="ECO:0007669"/>
    <property type="project" value="TreeGrafter"/>
</dbReference>
<keyword evidence="5" id="KW-0349">Heme</keyword>
<evidence type="ECO:0000256" key="2">
    <source>
        <dbReference type="ARBA" id="ARBA00004651"/>
    </source>
</evidence>
<dbReference type="AlphaFoldDB" id="A0A9X3CKA2"/>
<dbReference type="Pfam" id="PF01292">
    <property type="entry name" value="Ni_hydr_CYTB"/>
    <property type="match status" value="1"/>
</dbReference>
<keyword evidence="7" id="KW-0479">Metal-binding</keyword>
<keyword evidence="6 13" id="KW-0812">Transmembrane</keyword>
<evidence type="ECO:0000256" key="11">
    <source>
        <dbReference type="ARBA" id="ARBA00023136"/>
    </source>
</evidence>
<dbReference type="InterPro" id="IPR016174">
    <property type="entry name" value="Di-haem_cyt_TM"/>
</dbReference>
<protein>
    <submittedName>
        <fullName evidence="15">Cytochrome b/b6 domain-containing protein</fullName>
    </submittedName>
</protein>
<keyword evidence="9 13" id="KW-1133">Transmembrane helix</keyword>